<keyword evidence="3" id="KW-1185">Reference proteome</keyword>
<sequence length="126" mass="14599">MEDNVNVEETLLEEEEGQGPALALAASVDELGSDDGYCPSEEDLLTDYSSSEENNYRFPIYDVEKEKYDPKLEVGKEFKNIEEFMQAVRNHGVAIRCNFRFRPNDDERAQDRCKEEGCKFKIWAYP</sequence>
<protein>
    <submittedName>
        <fullName evidence="2">DBD Tnp Mut domain-containing protein</fullName>
    </submittedName>
</protein>
<name>A0ABD1V8F5_9LAMI</name>
<comment type="caution">
    <text evidence="2">The sequence shown here is derived from an EMBL/GenBank/DDBJ whole genome shotgun (WGS) entry which is preliminary data.</text>
</comment>
<accession>A0ABD1V8F5</accession>
<dbReference type="AlphaFoldDB" id="A0ABD1V8F5"/>
<evidence type="ECO:0000259" key="1">
    <source>
        <dbReference type="Pfam" id="PF03108"/>
    </source>
</evidence>
<dbReference type="EMBL" id="JBFOLK010000002">
    <property type="protein sequence ID" value="KAL2533620.1"/>
    <property type="molecule type" value="Genomic_DNA"/>
</dbReference>
<feature type="domain" description="Transposase MuDR plant" evidence="1">
    <location>
        <begin position="71"/>
        <end position="125"/>
    </location>
</feature>
<evidence type="ECO:0000313" key="3">
    <source>
        <dbReference type="Proteomes" id="UP001604336"/>
    </source>
</evidence>
<dbReference type="Proteomes" id="UP001604336">
    <property type="component" value="Unassembled WGS sequence"/>
</dbReference>
<evidence type="ECO:0000313" key="2">
    <source>
        <dbReference type="EMBL" id="KAL2533620.1"/>
    </source>
</evidence>
<gene>
    <name evidence="2" type="ORF">Adt_06971</name>
</gene>
<organism evidence="2 3">
    <name type="scientific">Abeliophyllum distichum</name>
    <dbReference type="NCBI Taxonomy" id="126358"/>
    <lineage>
        <taxon>Eukaryota</taxon>
        <taxon>Viridiplantae</taxon>
        <taxon>Streptophyta</taxon>
        <taxon>Embryophyta</taxon>
        <taxon>Tracheophyta</taxon>
        <taxon>Spermatophyta</taxon>
        <taxon>Magnoliopsida</taxon>
        <taxon>eudicotyledons</taxon>
        <taxon>Gunneridae</taxon>
        <taxon>Pentapetalae</taxon>
        <taxon>asterids</taxon>
        <taxon>lamiids</taxon>
        <taxon>Lamiales</taxon>
        <taxon>Oleaceae</taxon>
        <taxon>Forsythieae</taxon>
        <taxon>Abeliophyllum</taxon>
    </lineage>
</organism>
<proteinExistence type="predicted"/>
<reference evidence="3" key="1">
    <citation type="submission" date="2024-07" db="EMBL/GenBank/DDBJ databases">
        <title>Two chromosome-level genome assemblies of Korean endemic species Abeliophyllum distichum and Forsythia ovata (Oleaceae).</title>
        <authorList>
            <person name="Jang H."/>
        </authorList>
    </citation>
    <scope>NUCLEOTIDE SEQUENCE [LARGE SCALE GENOMIC DNA]</scope>
</reference>
<dbReference type="Pfam" id="PF03108">
    <property type="entry name" value="DBD_Tnp_Mut"/>
    <property type="match status" value="1"/>
</dbReference>
<dbReference type="InterPro" id="IPR004332">
    <property type="entry name" value="Transposase_MuDR"/>
</dbReference>